<reference evidence="3" key="1">
    <citation type="submission" date="2020-12" db="EMBL/GenBank/DDBJ databases">
        <title>Metabolic potential, ecology and presence of endohyphal bacteria is reflected in genomic diversity of Mucoromycotina.</title>
        <authorList>
            <person name="Muszewska A."/>
            <person name="Okrasinska A."/>
            <person name="Steczkiewicz K."/>
            <person name="Drgas O."/>
            <person name="Orlowska M."/>
            <person name="Perlinska-Lenart U."/>
            <person name="Aleksandrzak-Piekarczyk T."/>
            <person name="Szatraj K."/>
            <person name="Zielenkiewicz U."/>
            <person name="Pilsyk S."/>
            <person name="Malc E."/>
            <person name="Mieczkowski P."/>
            <person name="Kruszewska J.S."/>
            <person name="Biernat P."/>
            <person name="Pawlowska J."/>
        </authorList>
    </citation>
    <scope>NUCLEOTIDE SEQUENCE</scope>
    <source>
        <strain evidence="3">CBS 226.32</strain>
    </source>
</reference>
<feature type="region of interest" description="Disordered" evidence="1">
    <location>
        <begin position="1113"/>
        <end position="1193"/>
    </location>
</feature>
<dbReference type="PROSITE" id="PS50003">
    <property type="entry name" value="PH_DOMAIN"/>
    <property type="match status" value="2"/>
</dbReference>
<dbReference type="Gene3D" id="2.30.29.30">
    <property type="entry name" value="Pleckstrin-homology domain (PH domain)/Phosphotyrosine-binding domain (PTB)"/>
    <property type="match status" value="2"/>
</dbReference>
<accession>A0A8H7V363</accession>
<dbReference type="SUPFAM" id="SSF53474">
    <property type="entry name" value="alpha/beta-Hydrolases"/>
    <property type="match status" value="1"/>
</dbReference>
<dbReference type="FunFam" id="2.30.29.30:FF:000286">
    <property type="entry name" value="PH-protein kinase domain containing protein"/>
    <property type="match status" value="2"/>
</dbReference>
<feature type="compositionally biased region" description="Polar residues" evidence="1">
    <location>
        <begin position="1113"/>
        <end position="1139"/>
    </location>
</feature>
<gene>
    <name evidence="3" type="ORF">INT46_007482</name>
</gene>
<dbReference type="GO" id="GO:0006508">
    <property type="term" value="P:proteolysis"/>
    <property type="evidence" value="ECO:0007669"/>
    <property type="project" value="InterPro"/>
</dbReference>
<dbReference type="PANTHER" id="PTHR14336">
    <property type="entry name" value="TANDEM PH DOMAIN CONTAINING PROTEIN"/>
    <property type="match status" value="1"/>
</dbReference>
<feature type="compositionally biased region" description="Low complexity" evidence="1">
    <location>
        <begin position="1141"/>
        <end position="1154"/>
    </location>
</feature>
<organism evidence="3 4">
    <name type="scientific">Mucor plumbeus</name>
    <dbReference type="NCBI Taxonomy" id="97098"/>
    <lineage>
        <taxon>Eukaryota</taxon>
        <taxon>Fungi</taxon>
        <taxon>Fungi incertae sedis</taxon>
        <taxon>Mucoromycota</taxon>
        <taxon>Mucoromycotina</taxon>
        <taxon>Mucoromycetes</taxon>
        <taxon>Mucorales</taxon>
        <taxon>Mucorineae</taxon>
        <taxon>Mucoraceae</taxon>
        <taxon>Mucor</taxon>
    </lineage>
</organism>
<dbReference type="InterPro" id="IPR001849">
    <property type="entry name" value="PH_domain"/>
</dbReference>
<dbReference type="OrthoDB" id="449091at2759"/>
<evidence type="ECO:0000259" key="2">
    <source>
        <dbReference type="PROSITE" id="PS50003"/>
    </source>
</evidence>
<feature type="region of interest" description="Disordered" evidence="1">
    <location>
        <begin position="1330"/>
        <end position="1357"/>
    </location>
</feature>
<dbReference type="Proteomes" id="UP000650833">
    <property type="component" value="Unassembled WGS sequence"/>
</dbReference>
<feature type="compositionally biased region" description="Low complexity" evidence="1">
    <location>
        <begin position="1335"/>
        <end position="1357"/>
    </location>
</feature>
<dbReference type="SUPFAM" id="SSF50729">
    <property type="entry name" value="PH domain-like"/>
    <property type="match status" value="2"/>
</dbReference>
<sequence>MSVFTLSKTWQVLGPFPIGTREEDFGADPLENYGGFQKLRYSSGAKYPSELVEGGFVGWTMISSTDHTVGPIDFRKSRWKENGVPFGWSMEQYQAWARGILIIHEPIQLFVQISGVSEFYVHGNRYHGDCYSYNTTTHLIQFEKGKHTIDVRMVHDVRMFGGGQTPPQCQFHVRLETKDEALLYPEDCAVITPSNSRLLNPDNSSFCELLMPDYLNDIGFASSYGSVSIQNTGDDFMIVKSVTLCIVDDHSLESRNQNSLFMEYKTELIIDNMSLYISPGQIRPVAFSFQKEWGSLPATTILRFWVRIGLIIKDSNVIVAINDNGEEGDEFAVRATCSVRCIDWLNSAFKYTFLDYDNTVQYAMAKRPDVLNSDANKPIIVALHGAGVETDSSFWIDSIPRQKYCWIIFPTGRTPWGFDWHGASTRNVFKSLEGLAEIQELLPPHFECMDFATSGDWVTVSAPHETTKTLKAQDFREWNIGSLDKLIVMGHSNGGQGVWHLAVHFPDKIIAVIPAAGYTKIQDYVSYANWVGNSYCDPWLRGVLESSIAEYNNDLHLSNMVNIAVLPRVGTEDDNVPPLHTRKYVRILNGHTKQPNAIKTSEVIGQGHWWDTVFNDKIVQQFLDQQSSPLVEKKELNEFCITLINPAGNGSVHGIHVEQMMIPYRLGKIKGVFTTIDNNLKTLLTLKTVNISSFRFTKYFRGCNKLIIDGDKFSHLEKYHTSKGGVTLTFDKKSKRWKLETIKPNERNASNYGPIHRIYESTKPLVIIIPSSIDHYYKHVALQIAHDWYLYGRGDSMILYNNQVSSNIVDYPYQIYLGLIDENKHMESILSEKPCSSIDFEKSASAITGIKVGDKLYKDPGTGIIFIHPISKTTITVIISGIDRDGFESAWHLLPRRTGMMIPEWIVTSNEMKSIGVGGILGAGYFDNEWKPFGYISMSTSNTKNARIVMSEDEDDNRLSDGDNDDDEQNIEPVSAEALELLETEKVLKAGYLLKKGEKRRTWKKRWFVLRTTKLAMYKDKKEYKLLRIIDLHEIHKIVQVTSKHKYKFVFAFVTAKRMYYVQANDQKDMDDWFKLVNQAKEDQRLYDADDDTSSIDRDQEFAKDVITSYKSNHAANVMQNQRRQSSGTYDNSTKSIGGTSPPSSSNNEIISKIKPVDIPKKKQTISPNNSHSTPLSEYALGHTYPLSPSSDHTNQMSVIEGIASSEDDEEYSVDKANIQSEESRNRVLIEGYLLKLGRNKGWRKRWFVLRTDTLAYYEDDKEYSPHRIIPLHHIIDSLEIDPISKSKQYCFKIIIPKRSYVLCASTENDMDSWLNALVVAIRRAKKDADDLAKSPSSTTPSTPQPQQHQQFQPRQLSLIPENRTYGIKKVHSTTSSADSFENISHISGVSGAGGVGGAGGALGGAPTSATLVQLHSRASERLGRAK</sequence>
<proteinExistence type="predicted"/>
<comment type="caution">
    <text evidence="3">The sequence shown here is derived from an EMBL/GenBank/DDBJ whole genome shotgun (WGS) entry which is preliminary data.</text>
</comment>
<name>A0A8H7V363_9FUNG</name>
<feature type="domain" description="PH" evidence="2">
    <location>
        <begin position="1227"/>
        <end position="1323"/>
    </location>
</feature>
<evidence type="ECO:0000313" key="4">
    <source>
        <dbReference type="Proteomes" id="UP000650833"/>
    </source>
</evidence>
<evidence type="ECO:0000313" key="3">
    <source>
        <dbReference type="EMBL" id="KAG2205490.1"/>
    </source>
</evidence>
<dbReference type="InterPro" id="IPR029058">
    <property type="entry name" value="AB_hydrolase_fold"/>
</dbReference>
<dbReference type="Pfam" id="PF00326">
    <property type="entry name" value="Peptidase_S9"/>
    <property type="match status" value="1"/>
</dbReference>
<dbReference type="EMBL" id="JAEPRC010000172">
    <property type="protein sequence ID" value="KAG2205490.1"/>
    <property type="molecule type" value="Genomic_DNA"/>
</dbReference>
<feature type="compositionally biased region" description="Polar residues" evidence="1">
    <location>
        <begin position="1165"/>
        <end position="1176"/>
    </location>
</feature>
<dbReference type="SMART" id="SM00233">
    <property type="entry name" value="PH"/>
    <property type="match status" value="2"/>
</dbReference>
<dbReference type="InterPro" id="IPR051707">
    <property type="entry name" value="PI-Interact_SigTrans_Reg"/>
</dbReference>
<evidence type="ECO:0000256" key="1">
    <source>
        <dbReference type="SAM" id="MobiDB-lite"/>
    </source>
</evidence>
<feature type="domain" description="PH" evidence="2">
    <location>
        <begin position="986"/>
        <end position="1082"/>
    </location>
</feature>
<dbReference type="GO" id="GO:0008236">
    <property type="term" value="F:serine-type peptidase activity"/>
    <property type="evidence" value="ECO:0007669"/>
    <property type="project" value="InterPro"/>
</dbReference>
<protein>
    <recommendedName>
        <fullName evidence="2">PH domain-containing protein</fullName>
    </recommendedName>
</protein>
<dbReference type="InterPro" id="IPR001375">
    <property type="entry name" value="Peptidase_S9_cat"/>
</dbReference>
<dbReference type="Gene3D" id="3.40.50.1820">
    <property type="entry name" value="alpha/beta hydrolase"/>
    <property type="match status" value="1"/>
</dbReference>
<dbReference type="Pfam" id="PF00169">
    <property type="entry name" value="PH"/>
    <property type="match status" value="2"/>
</dbReference>
<keyword evidence="4" id="KW-1185">Reference proteome</keyword>
<dbReference type="InterPro" id="IPR011993">
    <property type="entry name" value="PH-like_dom_sf"/>
</dbReference>